<reference evidence="4 5" key="1">
    <citation type="submission" date="2023-11" db="EMBL/GenBank/DDBJ databases">
        <title>MicrobeMod: A computational toolkit for identifying prokaryotic methylation and restriction-modification with nanopore sequencing.</title>
        <authorList>
            <person name="Crits-Christoph A."/>
            <person name="Kang S.C."/>
            <person name="Lee H."/>
            <person name="Ostrov N."/>
        </authorList>
    </citation>
    <scope>NUCLEOTIDE SEQUENCE [LARGE SCALE GENOMIC DNA]</scope>
    <source>
        <strain evidence="4 5">DSMZ 700</strain>
    </source>
</reference>
<comment type="caution">
    <text evidence="4">The sequence shown here is derived from an EMBL/GenBank/DDBJ whole genome shotgun (WGS) entry which is preliminary data.</text>
</comment>
<dbReference type="PANTHER" id="PTHR34183">
    <property type="entry name" value="ENDOLYTIC PEPTIDOGLYCAN TRANSGLYCOSYLASE RLPA"/>
    <property type="match status" value="1"/>
</dbReference>
<feature type="domain" description="SPOR" evidence="3">
    <location>
        <begin position="227"/>
        <end position="304"/>
    </location>
</feature>
<dbReference type="GO" id="GO:0005886">
    <property type="term" value="C:plasma membrane"/>
    <property type="evidence" value="ECO:0007669"/>
    <property type="project" value="UniProtKB-SubCell"/>
</dbReference>
<dbReference type="HAMAP" id="MF_02071">
    <property type="entry name" value="RlpA"/>
    <property type="match status" value="1"/>
</dbReference>
<dbReference type="InterPro" id="IPR034718">
    <property type="entry name" value="RlpA"/>
</dbReference>
<dbReference type="Proteomes" id="UP001279553">
    <property type="component" value="Unassembled WGS sequence"/>
</dbReference>
<evidence type="ECO:0000256" key="1">
    <source>
        <dbReference type="HAMAP-Rule" id="MF_02071"/>
    </source>
</evidence>
<sequence length="304" mass="30581">MNPARPWPGLNRTGLAIAAATVAMLAGCAHKPPRPGAAPTGAHYTIGYPFEAGGEWHYPRAFGAYDETGLAAVIPPGHEAATTDGEAFHQSGLMAQSPVLPLPSLVTLTNLVNGRSLTVRVNDRGPATPGRIIAVTRAVASRLGFPASGVVEIRVKLLESRSSSLQSALGAGPHLTPAPVAGVEASALPPPPGAAGSAGTTRPTNAPVTAAAPSTAAGLSGIVHTTAPDPGPLYVEIGGFGSGSDAQNTLYRLEGLPGGVVPQSSEGRTLYAVKLGPYHSVAAADAALRAVLARGVPDPEITVH</sequence>
<dbReference type="Pfam" id="PF05036">
    <property type="entry name" value="SPOR"/>
    <property type="match status" value="1"/>
</dbReference>
<evidence type="ECO:0000259" key="3">
    <source>
        <dbReference type="PROSITE" id="PS51724"/>
    </source>
</evidence>
<dbReference type="AlphaFoldDB" id="A0AAW9DQY6"/>
<protein>
    <recommendedName>
        <fullName evidence="1">Endolytic peptidoglycan transglycosylase RlpA</fullName>
        <ecNumber evidence="1">4.2.2.-</ecNumber>
    </recommendedName>
</protein>
<keyword evidence="1" id="KW-1003">Cell membrane</keyword>
<feature type="compositionally biased region" description="Low complexity" evidence="2">
    <location>
        <begin position="194"/>
        <end position="212"/>
    </location>
</feature>
<dbReference type="PANTHER" id="PTHR34183:SF1">
    <property type="entry name" value="ENDOLYTIC PEPTIDOGLYCAN TRANSGLYCOSYLASE RLPA"/>
    <property type="match status" value="1"/>
</dbReference>
<dbReference type="Gene3D" id="2.40.40.10">
    <property type="entry name" value="RlpA-like domain"/>
    <property type="match status" value="1"/>
</dbReference>
<dbReference type="Pfam" id="PF03330">
    <property type="entry name" value="DPBB_1"/>
    <property type="match status" value="1"/>
</dbReference>
<keyword evidence="1" id="KW-0456">Lyase</keyword>
<comment type="function">
    <text evidence="1">Lytic transglycosylase with a strong preference for naked glycan strands that lack stem peptides.</text>
</comment>
<organism evidence="4 5">
    <name type="scientific">Acidiphilium acidophilum</name>
    <name type="common">Thiobacillus acidophilus</name>
    <dbReference type="NCBI Taxonomy" id="76588"/>
    <lineage>
        <taxon>Bacteria</taxon>
        <taxon>Pseudomonadati</taxon>
        <taxon>Pseudomonadota</taxon>
        <taxon>Alphaproteobacteria</taxon>
        <taxon>Acetobacterales</taxon>
        <taxon>Acidocellaceae</taxon>
        <taxon>Acidiphilium</taxon>
    </lineage>
</organism>
<keyword evidence="1" id="KW-0564">Palmitate</keyword>
<proteinExistence type="inferred from homology"/>
<dbReference type="InterPro" id="IPR009009">
    <property type="entry name" value="RlpA-like_DPBB"/>
</dbReference>
<dbReference type="PROSITE" id="PS51257">
    <property type="entry name" value="PROKAR_LIPOPROTEIN"/>
    <property type="match status" value="1"/>
</dbReference>
<accession>A0AAW9DQY6</accession>
<dbReference type="EC" id="4.2.2.-" evidence="1"/>
<evidence type="ECO:0000313" key="4">
    <source>
        <dbReference type="EMBL" id="MDX5930742.1"/>
    </source>
</evidence>
<keyword evidence="1" id="KW-0449">Lipoprotein</keyword>
<comment type="subcellular location">
    <subcellularLocation>
        <location evidence="1">Cell membrane</location>
        <topology evidence="1">Lipid-anchor</topology>
    </subcellularLocation>
</comment>
<keyword evidence="1" id="KW-0961">Cell wall biogenesis/degradation</keyword>
<dbReference type="EMBL" id="JAWXYB010000018">
    <property type="protein sequence ID" value="MDX5930742.1"/>
    <property type="molecule type" value="Genomic_DNA"/>
</dbReference>
<evidence type="ECO:0000313" key="5">
    <source>
        <dbReference type="Proteomes" id="UP001279553"/>
    </source>
</evidence>
<dbReference type="GO" id="GO:0000270">
    <property type="term" value="P:peptidoglycan metabolic process"/>
    <property type="evidence" value="ECO:0007669"/>
    <property type="project" value="UniProtKB-UniRule"/>
</dbReference>
<dbReference type="GO" id="GO:0071555">
    <property type="term" value="P:cell wall organization"/>
    <property type="evidence" value="ECO:0007669"/>
    <property type="project" value="UniProtKB-KW"/>
</dbReference>
<evidence type="ECO:0000256" key="2">
    <source>
        <dbReference type="SAM" id="MobiDB-lite"/>
    </source>
</evidence>
<keyword evidence="5" id="KW-1185">Reference proteome</keyword>
<dbReference type="InterPro" id="IPR036908">
    <property type="entry name" value="RlpA-like_sf"/>
</dbReference>
<dbReference type="RefSeq" id="WP_319613670.1">
    <property type="nucleotide sequence ID" value="NZ_JAWXYB010000018.1"/>
</dbReference>
<dbReference type="GO" id="GO:0042834">
    <property type="term" value="F:peptidoglycan binding"/>
    <property type="evidence" value="ECO:0007669"/>
    <property type="project" value="InterPro"/>
</dbReference>
<dbReference type="SUPFAM" id="SSF110997">
    <property type="entry name" value="Sporulation related repeat"/>
    <property type="match status" value="1"/>
</dbReference>
<dbReference type="PROSITE" id="PS51724">
    <property type="entry name" value="SPOR"/>
    <property type="match status" value="1"/>
</dbReference>
<keyword evidence="1" id="KW-0472">Membrane</keyword>
<gene>
    <name evidence="1" type="primary">rlpA</name>
    <name evidence="4" type="ORF">SIL87_08205</name>
</gene>
<dbReference type="GO" id="GO:0008932">
    <property type="term" value="F:lytic endotransglycosylase activity"/>
    <property type="evidence" value="ECO:0007669"/>
    <property type="project" value="UniProtKB-UniRule"/>
</dbReference>
<name>A0AAW9DQY6_ACIAO</name>
<feature type="region of interest" description="Disordered" evidence="2">
    <location>
        <begin position="180"/>
        <end position="212"/>
    </location>
</feature>
<comment type="similarity">
    <text evidence="1">Belongs to the RlpA family.</text>
</comment>
<dbReference type="CDD" id="cd22268">
    <property type="entry name" value="DPBB_RlpA-like"/>
    <property type="match status" value="1"/>
</dbReference>
<dbReference type="InterPro" id="IPR036680">
    <property type="entry name" value="SPOR-like_sf"/>
</dbReference>
<dbReference type="InterPro" id="IPR007730">
    <property type="entry name" value="SPOR-like_dom"/>
</dbReference>